<dbReference type="Gene3D" id="3.40.47.10">
    <property type="match status" value="1"/>
</dbReference>
<proteinExistence type="predicted"/>
<dbReference type="PROSITE" id="PS52004">
    <property type="entry name" value="KS3_2"/>
    <property type="match status" value="1"/>
</dbReference>
<dbReference type="InterPro" id="IPR020841">
    <property type="entry name" value="PKS_Beta-ketoAc_synthase_dom"/>
</dbReference>
<keyword evidence="6" id="KW-1185">Reference proteome</keyword>
<dbReference type="InterPro" id="IPR032088">
    <property type="entry name" value="SAT"/>
</dbReference>
<dbReference type="Pfam" id="PF00109">
    <property type="entry name" value="ketoacyl-synt"/>
    <property type="match status" value="1"/>
</dbReference>
<dbReference type="GO" id="GO:0006633">
    <property type="term" value="P:fatty acid biosynthetic process"/>
    <property type="evidence" value="ECO:0007669"/>
    <property type="project" value="TreeGrafter"/>
</dbReference>
<dbReference type="GO" id="GO:0004312">
    <property type="term" value="F:fatty acid synthase activity"/>
    <property type="evidence" value="ECO:0007669"/>
    <property type="project" value="TreeGrafter"/>
</dbReference>
<dbReference type="InterPro" id="IPR001227">
    <property type="entry name" value="Ac_transferase_dom_sf"/>
</dbReference>
<dbReference type="CDD" id="cd00833">
    <property type="entry name" value="PKS"/>
    <property type="match status" value="1"/>
</dbReference>
<dbReference type="RefSeq" id="XP_022387932.1">
    <property type="nucleotide sequence ID" value="XM_022534851.1"/>
</dbReference>
<comment type="caution">
    <text evidence="5">The sequence shown here is derived from an EMBL/GenBank/DDBJ whole genome shotgun (WGS) entry which is preliminary data.</text>
</comment>
<dbReference type="InterPro" id="IPR050091">
    <property type="entry name" value="PKS_NRPS_Biosynth_Enz"/>
</dbReference>
<dbReference type="InterPro" id="IPR014030">
    <property type="entry name" value="Ketoacyl_synth_N"/>
</dbReference>
<dbReference type="Pfam" id="PF16073">
    <property type="entry name" value="SAT"/>
    <property type="match status" value="1"/>
</dbReference>
<evidence type="ECO:0000259" key="4">
    <source>
        <dbReference type="PROSITE" id="PS52004"/>
    </source>
</evidence>
<feature type="domain" description="Ketosynthase family 3 (KS3)" evidence="4">
    <location>
        <begin position="385"/>
        <end position="563"/>
    </location>
</feature>
<keyword evidence="2" id="KW-0597">Phosphoprotein</keyword>
<evidence type="ECO:0000313" key="5">
    <source>
        <dbReference type="EMBL" id="OGM44215.1"/>
    </source>
</evidence>
<evidence type="ECO:0000256" key="2">
    <source>
        <dbReference type="ARBA" id="ARBA00022553"/>
    </source>
</evidence>
<accession>A0A1F7ZYP7</accession>
<dbReference type="OrthoDB" id="329835at2759"/>
<reference evidence="5 6" key="1">
    <citation type="journal article" date="2016" name="Genome Biol. Evol.">
        <title>Draft genome sequence of an aflatoxigenic Aspergillus species, A. bombycis.</title>
        <authorList>
            <person name="Moore G.G."/>
            <person name="Mack B.M."/>
            <person name="Beltz S.B."/>
            <person name="Gilbert M.K."/>
        </authorList>
    </citation>
    <scope>NUCLEOTIDE SEQUENCE [LARGE SCALE GENOMIC DNA]</scope>
    <source>
        <strain evidence="6">NRRL 26010</strain>
    </source>
</reference>
<dbReference type="GO" id="GO:0044550">
    <property type="term" value="P:secondary metabolite biosynthetic process"/>
    <property type="evidence" value="ECO:0007669"/>
    <property type="project" value="TreeGrafter"/>
</dbReference>
<dbReference type="AlphaFoldDB" id="A0A1F7ZYP7"/>
<dbReference type="InterPro" id="IPR016039">
    <property type="entry name" value="Thiolase-like"/>
</dbReference>
<dbReference type="SUPFAM" id="SSF53901">
    <property type="entry name" value="Thiolase-like"/>
    <property type="match status" value="1"/>
</dbReference>
<evidence type="ECO:0000256" key="1">
    <source>
        <dbReference type="ARBA" id="ARBA00022450"/>
    </source>
</evidence>
<keyword evidence="1" id="KW-0596">Phosphopantetheine</keyword>
<dbReference type="PANTHER" id="PTHR43775:SF14">
    <property type="entry name" value="ITERATIVE POLYKETIDE SYNTHASE AFOE-RELATED"/>
    <property type="match status" value="1"/>
</dbReference>
<dbReference type="SMART" id="SM00825">
    <property type="entry name" value="PKS_KS"/>
    <property type="match status" value="1"/>
</dbReference>
<evidence type="ECO:0000313" key="6">
    <source>
        <dbReference type="Proteomes" id="UP000179179"/>
    </source>
</evidence>
<dbReference type="Proteomes" id="UP000179179">
    <property type="component" value="Unassembled WGS sequence"/>
</dbReference>
<dbReference type="PANTHER" id="PTHR43775">
    <property type="entry name" value="FATTY ACID SYNTHASE"/>
    <property type="match status" value="1"/>
</dbReference>
<protein>
    <submittedName>
        <fullName evidence="5">Putative polyketide synthase</fullName>
    </submittedName>
</protein>
<dbReference type="EMBL" id="LYCR01000058">
    <property type="protein sequence ID" value="OGM44215.1"/>
    <property type="molecule type" value="Genomic_DNA"/>
</dbReference>
<keyword evidence="3" id="KW-0808">Transferase</keyword>
<evidence type="ECO:0000256" key="3">
    <source>
        <dbReference type="ARBA" id="ARBA00023315"/>
    </source>
</evidence>
<dbReference type="GeneID" id="34451112"/>
<dbReference type="STRING" id="109264.A0A1F7ZYP7"/>
<keyword evidence="3" id="KW-0012">Acyltransferase</keyword>
<organism evidence="5 6">
    <name type="scientific">Aspergillus bombycis</name>
    <dbReference type="NCBI Taxonomy" id="109264"/>
    <lineage>
        <taxon>Eukaryota</taxon>
        <taxon>Fungi</taxon>
        <taxon>Dikarya</taxon>
        <taxon>Ascomycota</taxon>
        <taxon>Pezizomycotina</taxon>
        <taxon>Eurotiomycetes</taxon>
        <taxon>Eurotiomycetidae</taxon>
        <taxon>Eurotiales</taxon>
        <taxon>Aspergillaceae</taxon>
        <taxon>Aspergillus</taxon>
    </lineage>
</organism>
<name>A0A1F7ZYP7_9EURO</name>
<gene>
    <name evidence="5" type="ORF">ABOM_007722</name>
</gene>
<dbReference type="Gene3D" id="3.40.366.10">
    <property type="entry name" value="Malonyl-Coenzyme A Acyl Carrier Protein, domain 2"/>
    <property type="match status" value="1"/>
</dbReference>
<sequence length="563" mass="63717">MASQLEPPPGGKTVLIFGCQCVSFNIDDFHRLRATVLGTPEHHWVQDVLSELPVYYRTAATTYVQKLQNIPGTQQLRDLAEWFRTGLVPTDSFPLPYIQLAPLLMIAHFTEYWQYLGLRHPKGPIFGNEPLMESSVVEIVGFCIGFLSATVVSAASNQEKLSKYAAVALRLATLMGAIGDAQERDEEYTSLATAWKAEDLEKRLPLILEAFPESYVTVRFDTNRVTIMTPRQTIKQLEEALQSAGFNTTQVEFNGRYHWAGNEDIVHALSRMCDSDPALQLHDSSQSVVPIRPDISMDTPRGGPLHELVLRSILAQQCQWLGTFFSVYQAHLEDTSSLIIEFGPERCIPPTYMRKLRGRTVHFADLDLNPLSRISPLHQTPQTYDSDIAVVGMACRVAGADDVEEFWKLLCSGESQHEKMPIERYRNYETPWRPSAIKPWFGNFVRDIDAFDHKFFKKVPREAMSQDPQQRLLLQVAYQAVQQSGYFHHPNVNQNIGCYIASCTVDYEHNVNCNPVSAYSATGLLRSFMAGKLSHYFGWRAPHFVLIAHVPGPLSHFIKRVNL</sequence>